<protein>
    <submittedName>
        <fullName evidence="2">DUF3619 family protein</fullName>
    </submittedName>
</protein>
<accession>A0A838Y9K6</accession>
<dbReference type="InterPro" id="IPR022064">
    <property type="entry name" value="DUF3619"/>
</dbReference>
<evidence type="ECO:0000313" key="2">
    <source>
        <dbReference type="EMBL" id="MBA4707361.1"/>
    </source>
</evidence>
<dbReference type="EMBL" id="JACERN010000010">
    <property type="protein sequence ID" value="MBA4707361.1"/>
    <property type="molecule type" value="Genomic_DNA"/>
</dbReference>
<evidence type="ECO:0000313" key="3">
    <source>
        <dbReference type="Proteomes" id="UP000545606"/>
    </source>
</evidence>
<keyword evidence="1" id="KW-1133">Transmembrane helix</keyword>
<organism evidence="2 3">
    <name type="scientific">Aquitalea aquatica</name>
    <dbReference type="NCBI Taxonomy" id="3044273"/>
    <lineage>
        <taxon>Bacteria</taxon>
        <taxon>Pseudomonadati</taxon>
        <taxon>Pseudomonadota</taxon>
        <taxon>Betaproteobacteria</taxon>
        <taxon>Neisseriales</taxon>
        <taxon>Chromobacteriaceae</taxon>
        <taxon>Aquitalea</taxon>
    </lineage>
</organism>
<dbReference type="AlphaFoldDB" id="A0A838Y9K6"/>
<evidence type="ECO:0000256" key="1">
    <source>
        <dbReference type="SAM" id="Phobius"/>
    </source>
</evidence>
<keyword evidence="3" id="KW-1185">Reference proteome</keyword>
<proteinExistence type="predicted"/>
<sequence>MTPSKQGTGTHAGADDKLKHSVTTILNQPGNQLSAAQQQRLRQAREQALARFDERAGEAPRMRERLSLWLQRHTQGLRRSVLALSFAMMAGTGLWVMEGLLVEEEAVDAAILAHELPLEMLMDPHFSGSLHD</sequence>
<reference evidence="2 3" key="1">
    <citation type="submission" date="2020-07" db="EMBL/GenBank/DDBJ databases">
        <title>Draft genome sequence of violacein-producing bacteria and related species.</title>
        <authorList>
            <person name="Wilson H.S."/>
            <person name="De Leon M.E."/>
        </authorList>
    </citation>
    <scope>NUCLEOTIDE SEQUENCE [LARGE SCALE GENOMIC DNA]</scope>
    <source>
        <strain evidence="2 3">HSC-21Su07</strain>
    </source>
</reference>
<comment type="caution">
    <text evidence="2">The sequence shown here is derived from an EMBL/GenBank/DDBJ whole genome shotgun (WGS) entry which is preliminary data.</text>
</comment>
<name>A0A838Y9K6_9NEIS</name>
<keyword evidence="1" id="KW-0812">Transmembrane</keyword>
<dbReference type="RefSeq" id="WP_181834662.1">
    <property type="nucleotide sequence ID" value="NZ_JACERN010000010.1"/>
</dbReference>
<dbReference type="Pfam" id="PF12279">
    <property type="entry name" value="DUF3619"/>
    <property type="match status" value="1"/>
</dbReference>
<dbReference type="Proteomes" id="UP000545606">
    <property type="component" value="Unassembled WGS sequence"/>
</dbReference>
<feature type="transmembrane region" description="Helical" evidence="1">
    <location>
        <begin position="80"/>
        <end position="97"/>
    </location>
</feature>
<keyword evidence="1" id="KW-0472">Membrane</keyword>
<gene>
    <name evidence="2" type="ORF">H2Z84_03005</name>
</gene>